<dbReference type="AlphaFoldDB" id="A0A086IZ51"/>
<keyword evidence="2" id="KW-0472">Membrane</keyword>
<feature type="compositionally biased region" description="Basic and acidic residues" evidence="1">
    <location>
        <begin position="1"/>
        <end position="12"/>
    </location>
</feature>
<accession>A0A086IZ51</accession>
<feature type="transmembrane region" description="Helical" evidence="2">
    <location>
        <begin position="159"/>
        <end position="179"/>
    </location>
</feature>
<feature type="compositionally biased region" description="Polar residues" evidence="1">
    <location>
        <begin position="21"/>
        <end position="32"/>
    </location>
</feature>
<feature type="transmembrane region" description="Helical" evidence="2">
    <location>
        <begin position="185"/>
        <end position="209"/>
    </location>
</feature>
<feature type="compositionally biased region" description="Basic and acidic residues" evidence="1">
    <location>
        <begin position="52"/>
        <end position="89"/>
    </location>
</feature>
<keyword evidence="2" id="KW-1133">Transmembrane helix</keyword>
<keyword evidence="4" id="KW-1185">Reference proteome</keyword>
<evidence type="ECO:0000256" key="1">
    <source>
        <dbReference type="SAM" id="MobiDB-lite"/>
    </source>
</evidence>
<comment type="caution">
    <text evidence="3">The sequence shown here is derived from an EMBL/GenBank/DDBJ whole genome shotgun (WGS) entry which is preliminary data.</text>
</comment>
<proteinExistence type="predicted"/>
<protein>
    <submittedName>
        <fullName evidence="3">Uncharacterized protein</fullName>
    </submittedName>
</protein>
<feature type="transmembrane region" description="Helical" evidence="2">
    <location>
        <begin position="317"/>
        <end position="337"/>
    </location>
</feature>
<dbReference type="Proteomes" id="UP000054524">
    <property type="component" value="Unassembled WGS sequence"/>
</dbReference>
<dbReference type="HOGENOM" id="CLU_785484_0_0_1"/>
<feature type="region of interest" description="Disordered" evidence="1">
    <location>
        <begin position="1"/>
        <end position="89"/>
    </location>
</feature>
<evidence type="ECO:0000313" key="3">
    <source>
        <dbReference type="EMBL" id="KFG25169.1"/>
    </source>
</evidence>
<name>A0A086IZ51_NEMA1</name>
<dbReference type="RefSeq" id="XP_052903724.1">
    <property type="nucleotide sequence ID" value="XM_053049993.1"/>
</dbReference>
<evidence type="ECO:0000313" key="4">
    <source>
        <dbReference type="Proteomes" id="UP000054524"/>
    </source>
</evidence>
<reference evidence="3 4" key="1">
    <citation type="journal article" date="2014" name="Genome Announc.">
        <title>Genome Sequence of the Microsporidian Species Nematocida sp1 Strain ERTm6 (ATCC PRA-372).</title>
        <authorList>
            <person name="Bakowski M.A."/>
            <person name="Priest M."/>
            <person name="Young S."/>
            <person name="Cuomo C.A."/>
            <person name="Troemel E.R."/>
        </authorList>
    </citation>
    <scope>NUCLEOTIDE SEQUENCE [LARGE SCALE GENOMIC DNA]</scope>
    <source>
        <strain evidence="3 4">ERTm6</strain>
    </source>
</reference>
<dbReference type="EMBL" id="AKIJ01000006">
    <property type="protein sequence ID" value="KFG25169.1"/>
    <property type="molecule type" value="Genomic_DNA"/>
</dbReference>
<evidence type="ECO:0000256" key="2">
    <source>
        <dbReference type="SAM" id="Phobius"/>
    </source>
</evidence>
<gene>
    <name evidence="3" type="ORF">NESG_02389</name>
</gene>
<keyword evidence="2" id="KW-0812">Transmembrane</keyword>
<feature type="transmembrane region" description="Helical" evidence="2">
    <location>
        <begin position="267"/>
        <end position="291"/>
    </location>
</feature>
<feature type="transmembrane region" description="Helical" evidence="2">
    <location>
        <begin position="221"/>
        <end position="244"/>
    </location>
</feature>
<sequence length="353" mass="42263">MNKIEKKNETAIEMKPLLNRQEPSTSYSVSTRQKQDEDLNKISLAPEQLSPEEEKQEIKRRAQERKQKYEREYEEKKKKCEMEHAERQRAIEEEERKKRDEIDRQTEIEREKQRERYKIMEEVEDEWSPKGPTYLLKKLYSFLNWLDSYAKIFIDFYSYMIYASVYSTIGIFSLFIMVVKFKVSNIGFISLIVASFVGLSLQLFFTDFLNINGYMKVYQKNYFYIVCTIRIINFLGFIGSFYYIGHLLPYVFDMFNYDSIQYLCRSFSYYMVVSIFSLSFYTLVYLGISFLEHLKAIKTERELLNPYITSKKYTRMLIFFGLKNLFWITLIIALPYIPMPSDEIANAAKITNP</sequence>
<organism evidence="3 4">
    <name type="scientific">Nematocida ausubeli (strain ATCC PRA-371 / ERTm2)</name>
    <name type="common">Nematode killer fungus</name>
    <dbReference type="NCBI Taxonomy" id="1913371"/>
    <lineage>
        <taxon>Eukaryota</taxon>
        <taxon>Fungi</taxon>
        <taxon>Fungi incertae sedis</taxon>
        <taxon>Microsporidia</taxon>
        <taxon>Nematocida</taxon>
    </lineage>
</organism>
<dbReference type="GeneID" id="77677362"/>